<dbReference type="Gene3D" id="2.160.20.110">
    <property type="match status" value="1"/>
</dbReference>
<dbReference type="Proteomes" id="UP000018877">
    <property type="component" value="Unassembled WGS sequence"/>
</dbReference>
<sequence>MAILISTPQDLYNVRNNLTGNYELANDIDMSSWGNFIPISKSYSPSFKGTFDGKGYKIKNLTINESTVYVGLFGVINNASTIIKNVGLENCNISGGGNANWIGGIVGQLDSGSIQNCYTKGQITGRYMVGGIVGQFVNGSVKNCYSHANITGLARVGGLVGYIATSTAIVENCYSIGKSTHTEVGTSFPAGGLIGDNEAATNVKNSFWDTQTSGLSYSVGGSGKTTAEMKTQSTYTNWDFSTVWAMNSDYPYLQVFGLPIAPPKVEKILVNSLTNNIYSKIRKSQKSKKQLNTFIDSILTNSKRYTATSRRVKVYLSQINSTAEKYSRTVRSATESVNSFILPIGSSVHRESKTIQNLIAHIKPLSSNTVVLYPLNTITPNAYVSTLKNTSRAFKMDNMTAVSYVVNPSFVEVMK</sequence>
<dbReference type="Pfam" id="PF07581">
    <property type="entry name" value="Glug"/>
    <property type="match status" value="1"/>
</dbReference>
<protein>
    <recommendedName>
        <fullName evidence="1">GLUG domain-containing protein</fullName>
    </recommendedName>
</protein>
<dbReference type="AlphaFoldDB" id="A0AB94IMD4"/>
<gene>
    <name evidence="2" type="ORF">BAVI_14034</name>
</gene>
<dbReference type="InterPro" id="IPR011493">
    <property type="entry name" value="GLUG"/>
</dbReference>
<reference evidence="2 3" key="1">
    <citation type="journal article" date="2014" name="Environ. Microbiol.">
        <title>The nitrate-ammonifying and nosZ-carrying bacterium Bacillus vireti is a potent source and sink for nitric and nitrous oxide under high nitrate conditions.</title>
        <authorList>
            <person name="Mania D."/>
            <person name="Heylen K."/>
            <person name="van Spanning R.J."/>
            <person name="Frostegard A."/>
        </authorList>
    </citation>
    <scope>NUCLEOTIDE SEQUENCE [LARGE SCALE GENOMIC DNA]</scope>
    <source>
        <strain evidence="2 3">LMG 21834</strain>
    </source>
</reference>
<evidence type="ECO:0000313" key="2">
    <source>
        <dbReference type="EMBL" id="ETI68128.1"/>
    </source>
</evidence>
<accession>A0AB94IMD4</accession>
<dbReference type="EMBL" id="ALAN01000076">
    <property type="protein sequence ID" value="ETI68128.1"/>
    <property type="molecule type" value="Genomic_DNA"/>
</dbReference>
<proteinExistence type="predicted"/>
<evidence type="ECO:0000259" key="1">
    <source>
        <dbReference type="Pfam" id="PF07581"/>
    </source>
</evidence>
<name>A0AB94IMD4_9BACI</name>
<evidence type="ECO:0000313" key="3">
    <source>
        <dbReference type="Proteomes" id="UP000018877"/>
    </source>
</evidence>
<keyword evidence="3" id="KW-1185">Reference proteome</keyword>
<organism evidence="2 3">
    <name type="scientific">Neobacillus vireti LMG 21834</name>
    <dbReference type="NCBI Taxonomy" id="1131730"/>
    <lineage>
        <taxon>Bacteria</taxon>
        <taxon>Bacillati</taxon>
        <taxon>Bacillota</taxon>
        <taxon>Bacilli</taxon>
        <taxon>Bacillales</taxon>
        <taxon>Bacillaceae</taxon>
        <taxon>Neobacillus</taxon>
    </lineage>
</organism>
<comment type="caution">
    <text evidence="2">The sequence shown here is derived from an EMBL/GenBank/DDBJ whole genome shotgun (WGS) entry which is preliminary data.</text>
</comment>
<dbReference type="RefSeq" id="WP_024028990.1">
    <property type="nucleotide sequence ID" value="NZ_ALAN01000076.1"/>
</dbReference>
<feature type="domain" description="GLUG" evidence="1">
    <location>
        <begin position="125"/>
        <end position="151"/>
    </location>
</feature>